<dbReference type="InterPro" id="IPR027417">
    <property type="entry name" value="P-loop_NTPase"/>
</dbReference>
<dbReference type="Pfam" id="PF06745">
    <property type="entry name" value="ATPase"/>
    <property type="match status" value="2"/>
</dbReference>
<evidence type="ECO:0000313" key="8">
    <source>
        <dbReference type="EMBL" id="KGK98977.1"/>
    </source>
</evidence>
<protein>
    <recommendedName>
        <fullName evidence="1">non-specific serine/threonine protein kinase</fullName>
        <ecNumber evidence="1">2.7.11.1</ecNumber>
    </recommendedName>
</protein>
<evidence type="ECO:0000256" key="1">
    <source>
        <dbReference type="ARBA" id="ARBA00012513"/>
    </source>
</evidence>
<dbReference type="Gene3D" id="3.40.50.300">
    <property type="entry name" value="P-loop containing nucleotide triphosphate hydrolases"/>
    <property type="match status" value="2"/>
</dbReference>
<keyword evidence="9" id="KW-1185">Reference proteome</keyword>
<keyword evidence="4" id="KW-0677">Repeat</keyword>
<keyword evidence="3" id="KW-0808">Transferase</keyword>
<evidence type="ECO:0000313" key="9">
    <source>
        <dbReference type="Proteomes" id="UP000029859"/>
    </source>
</evidence>
<feature type="domain" description="KaiC" evidence="7">
    <location>
        <begin position="234"/>
        <end position="454"/>
    </location>
</feature>
<evidence type="ECO:0000256" key="3">
    <source>
        <dbReference type="ARBA" id="ARBA00022679"/>
    </source>
</evidence>
<feature type="domain" description="KaiC" evidence="7">
    <location>
        <begin position="2"/>
        <end position="233"/>
    </location>
</feature>
<evidence type="ECO:0000256" key="4">
    <source>
        <dbReference type="ARBA" id="ARBA00022737"/>
    </source>
</evidence>
<keyword evidence="6" id="KW-0378">Hydrolase</keyword>
<dbReference type="OrthoDB" id="27015at2157"/>
<dbReference type="InterPro" id="IPR030665">
    <property type="entry name" value="KaiC"/>
</dbReference>
<accession>A0A099T1F4</accession>
<dbReference type="GO" id="GO:0005524">
    <property type="term" value="F:ATP binding"/>
    <property type="evidence" value="ECO:0007669"/>
    <property type="project" value="InterPro"/>
</dbReference>
<keyword evidence="2" id="KW-0597">Phosphoprotein</keyword>
<gene>
    <name evidence="8" type="ORF">LI82_02750</name>
</gene>
<dbReference type="EC" id="2.7.11.1" evidence="1"/>
<evidence type="ECO:0000256" key="6">
    <source>
        <dbReference type="ARBA" id="ARBA00022801"/>
    </source>
</evidence>
<proteinExistence type="predicted"/>
<evidence type="ECO:0000259" key="7">
    <source>
        <dbReference type="PROSITE" id="PS51146"/>
    </source>
</evidence>
<sequence>MNLMRSEILGLDKILKGGFPKPSAILIAGPAGSGKTTIAMQSIFTASEKKEVCMYVTSLNEPIAMVNNFMSKLSFYNISLLSTGNMNYIPIGTETLDKGIYSFMWNLEESIEKIKPDRIVIDPITAIGSTLDKEAKRRFYYDLFLRMKKWDALVIATGEFTEEELMTSDLSHVSDGVIYLSDDEVNKRRVRHLEILKLRGQGYRTGKHPFTITDEGVILHKQELPEPDIPYSTTRVSTGVSGLDSMTEGGVFEGSTMLISGSCGTGKTTIGTQFIAEGANAGEKGMIVSFVESDKQTINNARSIGHDISGHIASGLVNVIYTNPSDLEAGEHAIKLRSMIKEMDIKRIFVDDIHVFSDLMTPFDAKDHIKLLADIFRSNGITSMFAQITDVSKTIRDFNDYGMDSSVLLSLREEEGHTEKTISVIKMRGSAHDTGIRQFEVRSSGIDIILPSSQ</sequence>
<evidence type="ECO:0000256" key="2">
    <source>
        <dbReference type="ARBA" id="ARBA00022553"/>
    </source>
</evidence>
<dbReference type="GO" id="GO:0016787">
    <property type="term" value="F:hydrolase activity"/>
    <property type="evidence" value="ECO:0007669"/>
    <property type="project" value="UniProtKB-KW"/>
</dbReference>
<dbReference type="InterPro" id="IPR010624">
    <property type="entry name" value="KaiC_dom"/>
</dbReference>
<dbReference type="PIRSF" id="PIRSF039117">
    <property type="entry name" value="KaiC"/>
    <property type="match status" value="1"/>
</dbReference>
<evidence type="ECO:0000256" key="5">
    <source>
        <dbReference type="ARBA" id="ARBA00022777"/>
    </source>
</evidence>
<dbReference type="GO" id="GO:0004674">
    <property type="term" value="F:protein serine/threonine kinase activity"/>
    <property type="evidence" value="ECO:0007669"/>
    <property type="project" value="UniProtKB-EC"/>
</dbReference>
<dbReference type="InterPro" id="IPR014774">
    <property type="entry name" value="KaiC-like_dom"/>
</dbReference>
<dbReference type="PANTHER" id="PTHR42926:SF1">
    <property type="entry name" value="CIRCADIAN CLOCK OSCILLATOR PROTEIN KAIC 1"/>
    <property type="match status" value="1"/>
</dbReference>
<keyword evidence="5" id="KW-0418">Kinase</keyword>
<dbReference type="PROSITE" id="PS51146">
    <property type="entry name" value="KAIC"/>
    <property type="match status" value="2"/>
</dbReference>
<reference evidence="8 9" key="1">
    <citation type="submission" date="2014-09" db="EMBL/GenBank/DDBJ databases">
        <title>Draft genome sequence of an obligately methylotrophic methanogen, Methanococcoides methylutens, isolated from marine sediment.</title>
        <authorList>
            <person name="Guan Y."/>
            <person name="Ngugi D.K."/>
            <person name="Blom J."/>
            <person name="Ali S."/>
            <person name="Ferry J.G."/>
            <person name="Stingl U."/>
        </authorList>
    </citation>
    <scope>NUCLEOTIDE SEQUENCE [LARGE SCALE GENOMIC DNA]</scope>
    <source>
        <strain evidence="8 9">DSM 2657</strain>
    </source>
</reference>
<dbReference type="AlphaFoldDB" id="A0A099T1F4"/>
<dbReference type="Proteomes" id="UP000029859">
    <property type="component" value="Unassembled WGS sequence"/>
</dbReference>
<comment type="caution">
    <text evidence="8">The sequence shown here is derived from an EMBL/GenBank/DDBJ whole genome shotgun (WGS) entry which is preliminary data.</text>
</comment>
<dbReference type="PANTHER" id="PTHR42926">
    <property type="match status" value="1"/>
</dbReference>
<dbReference type="SUPFAM" id="SSF52540">
    <property type="entry name" value="P-loop containing nucleoside triphosphate hydrolases"/>
    <property type="match status" value="2"/>
</dbReference>
<organism evidence="8 9">
    <name type="scientific">Methanococcoides methylutens</name>
    <dbReference type="NCBI Taxonomy" id="2226"/>
    <lineage>
        <taxon>Archaea</taxon>
        <taxon>Methanobacteriati</taxon>
        <taxon>Methanobacteriota</taxon>
        <taxon>Stenosarchaea group</taxon>
        <taxon>Methanomicrobia</taxon>
        <taxon>Methanosarcinales</taxon>
        <taxon>Methanosarcinaceae</taxon>
        <taxon>Methanococcoides</taxon>
    </lineage>
</organism>
<dbReference type="EMBL" id="JRHO01000009">
    <property type="protein sequence ID" value="KGK98977.1"/>
    <property type="molecule type" value="Genomic_DNA"/>
</dbReference>
<dbReference type="InterPro" id="IPR051347">
    <property type="entry name" value="Circadian_clock_KaiC-rel"/>
</dbReference>
<name>A0A099T1F4_METMT</name>
<dbReference type="RefSeq" id="WP_048193409.1">
    <property type="nucleotide sequence ID" value="NZ_CAAGSM010000002.1"/>
</dbReference>